<proteinExistence type="predicted"/>
<evidence type="ECO:0000313" key="1">
    <source>
        <dbReference type="EMBL" id="AXE39122.1"/>
    </source>
</evidence>
<organism evidence="1 2">
    <name type="scientific">Acidipropionibacterium virtanenii</name>
    <dbReference type="NCBI Taxonomy" id="2057246"/>
    <lineage>
        <taxon>Bacteria</taxon>
        <taxon>Bacillati</taxon>
        <taxon>Actinomycetota</taxon>
        <taxon>Actinomycetes</taxon>
        <taxon>Propionibacteriales</taxon>
        <taxon>Propionibacteriaceae</taxon>
        <taxon>Acidipropionibacterium</taxon>
    </lineage>
</organism>
<dbReference type="RefSeq" id="WP_114045022.1">
    <property type="nucleotide sequence ID" value="NZ_CP025198.1"/>
</dbReference>
<dbReference type="OrthoDB" id="2302572at2"/>
<dbReference type="AlphaFoldDB" id="A0A344UV24"/>
<dbReference type="EMBL" id="CP025198">
    <property type="protein sequence ID" value="AXE39122.1"/>
    <property type="molecule type" value="Genomic_DNA"/>
</dbReference>
<keyword evidence="2" id="KW-1185">Reference proteome</keyword>
<name>A0A344UV24_9ACTN</name>
<protein>
    <submittedName>
        <fullName evidence="1">Uncharacterized protein</fullName>
    </submittedName>
</protein>
<evidence type="ECO:0000313" key="2">
    <source>
        <dbReference type="Proteomes" id="UP000251995"/>
    </source>
</evidence>
<gene>
    <name evidence="1" type="ORF">JS278_01966</name>
</gene>
<accession>A0A344UV24</accession>
<dbReference type="Proteomes" id="UP000251995">
    <property type="component" value="Chromosome"/>
</dbReference>
<dbReference type="KEGG" id="acij:JS278_01966"/>
<reference evidence="1 2" key="1">
    <citation type="submission" date="2017-12" db="EMBL/GenBank/DDBJ databases">
        <title>The whole genome sequence of the Acidipropionibacterium virtanenii sp. nov. type strain JS278.</title>
        <authorList>
            <person name="Laine P."/>
            <person name="Deptula P."/>
            <person name="Varmanen P."/>
            <person name="Auvinen P."/>
        </authorList>
    </citation>
    <scope>NUCLEOTIDE SEQUENCE [LARGE SCALE GENOMIC DNA]</scope>
    <source>
        <strain evidence="1 2">JS278</strain>
    </source>
</reference>
<sequence length="151" mass="16674">MRGDKQAVLAGAPAALNRPDQPWEVMVDGDSIVARWKWMDARFFSPQQVNDEVRQYTFTATLTDRGTWKESDKKKSASANVRFEGGKVSFGKSTSGFRGKTTEKSFEFGVGKNRQTGEVGAMGFAFDTSAVKRPVRDYLSACGWKKAGLFG</sequence>